<name>A0A1C3N381_9ACTN</name>
<dbReference type="EMBL" id="LT598496">
    <property type="protein sequence ID" value="SBV27043.1"/>
    <property type="molecule type" value="Genomic_DNA"/>
</dbReference>
<dbReference type="Gene3D" id="1.20.120.350">
    <property type="entry name" value="Voltage-gated potassium channels. Chain C"/>
    <property type="match status" value="1"/>
</dbReference>
<dbReference type="Proteomes" id="UP000199393">
    <property type="component" value="Chromosome I"/>
</dbReference>
<dbReference type="PANTHER" id="PTHR10037:SF62">
    <property type="entry name" value="SODIUM CHANNEL PROTEIN 60E"/>
    <property type="match status" value="1"/>
</dbReference>
<dbReference type="InterPro" id="IPR005821">
    <property type="entry name" value="Ion_trans_dom"/>
</dbReference>
<feature type="domain" description="Ion transport" evidence="7">
    <location>
        <begin position="23"/>
        <end position="242"/>
    </location>
</feature>
<accession>A0A1C3N381</accession>
<evidence type="ECO:0000259" key="7">
    <source>
        <dbReference type="Pfam" id="PF00520"/>
    </source>
</evidence>
<keyword evidence="9" id="KW-1185">Reference proteome</keyword>
<evidence type="ECO:0000256" key="3">
    <source>
        <dbReference type="ARBA" id="ARBA00022989"/>
    </source>
</evidence>
<feature type="region of interest" description="Disordered" evidence="5">
    <location>
        <begin position="277"/>
        <end position="310"/>
    </location>
</feature>
<keyword evidence="8" id="KW-0406">Ion transport</keyword>
<feature type="region of interest" description="Disordered" evidence="5">
    <location>
        <begin position="241"/>
        <end position="263"/>
    </location>
</feature>
<comment type="subcellular location">
    <subcellularLocation>
        <location evidence="1">Membrane</location>
        <topology evidence="1">Multi-pass membrane protein</topology>
    </subcellularLocation>
</comment>
<gene>
    <name evidence="8" type="ORF">GA0070620_2544</name>
</gene>
<dbReference type="GO" id="GO:0005248">
    <property type="term" value="F:voltage-gated sodium channel activity"/>
    <property type="evidence" value="ECO:0007669"/>
    <property type="project" value="TreeGrafter"/>
</dbReference>
<dbReference type="AlphaFoldDB" id="A0A1C3N381"/>
<feature type="transmembrane region" description="Helical" evidence="6">
    <location>
        <begin position="27"/>
        <end position="51"/>
    </location>
</feature>
<keyword evidence="2 6" id="KW-0812">Transmembrane</keyword>
<feature type="transmembrane region" description="Helical" evidence="6">
    <location>
        <begin position="174"/>
        <end position="191"/>
    </location>
</feature>
<evidence type="ECO:0000256" key="2">
    <source>
        <dbReference type="ARBA" id="ARBA00022692"/>
    </source>
</evidence>
<evidence type="ECO:0000313" key="8">
    <source>
        <dbReference type="EMBL" id="SBV27043.1"/>
    </source>
</evidence>
<evidence type="ECO:0000256" key="5">
    <source>
        <dbReference type="SAM" id="MobiDB-lite"/>
    </source>
</evidence>
<keyword evidence="8" id="KW-0813">Transport</keyword>
<feature type="transmembrane region" description="Helical" evidence="6">
    <location>
        <begin position="211"/>
        <end position="235"/>
    </location>
</feature>
<dbReference type="OrthoDB" id="5297065at2"/>
<evidence type="ECO:0000256" key="1">
    <source>
        <dbReference type="ARBA" id="ARBA00004141"/>
    </source>
</evidence>
<feature type="compositionally biased region" description="Basic and acidic residues" evidence="5">
    <location>
        <begin position="241"/>
        <end position="260"/>
    </location>
</feature>
<dbReference type="PATRIC" id="fig|307121.4.peg.2609"/>
<keyword evidence="3 6" id="KW-1133">Transmembrane helix</keyword>
<dbReference type="STRING" id="307121.GA0070620_2544"/>
<dbReference type="SUPFAM" id="SSF81324">
    <property type="entry name" value="Voltage-gated potassium channels"/>
    <property type="match status" value="1"/>
</dbReference>
<dbReference type="RefSeq" id="WP_091590372.1">
    <property type="nucleotide sequence ID" value="NZ_JBHRWG010000006.1"/>
</dbReference>
<feature type="transmembrane region" description="Helical" evidence="6">
    <location>
        <begin position="144"/>
        <end position="167"/>
    </location>
</feature>
<evidence type="ECO:0000256" key="6">
    <source>
        <dbReference type="SAM" id="Phobius"/>
    </source>
</evidence>
<dbReference type="Pfam" id="PF00520">
    <property type="entry name" value="Ion_trans"/>
    <property type="match status" value="1"/>
</dbReference>
<keyword evidence="4 6" id="KW-0472">Membrane</keyword>
<feature type="transmembrane region" description="Helical" evidence="6">
    <location>
        <begin position="58"/>
        <end position="77"/>
    </location>
</feature>
<dbReference type="Gene3D" id="1.10.287.70">
    <property type="match status" value="1"/>
</dbReference>
<dbReference type="InterPro" id="IPR043203">
    <property type="entry name" value="VGCC_Ca_Na"/>
</dbReference>
<protein>
    <submittedName>
        <fullName evidence="8">Voltage-gated sodium channel</fullName>
    </submittedName>
</protein>
<sequence length="310" mass="33839">MTGAVRDRAHRLADVCGRLAGSSWFGLASFGVIVVNSVALGLETYGGLVVVVGPSLRLVEYACLGYFVLELLVRFGAHLTAPAGFLRDRWNVFDLVIVAAPLLPGLRENVTILRLLRLARIVRAFRLFPSLRVILVGIRRSIPGLGSFLLVTLLVLYGYAMIGWMLFGASYPERYGTVGQAMLTLFLLLSLDGITDTLQAGREVTEWAVLYYVSYMIAACYLLTNLLVGVVLRALEEAHQEERAADRSDRPDVREERDAPSVHAQLAQLRAIISDLERRLPDSGDEPEPAPDGPAPPTAERAPDVAALTG</sequence>
<proteinExistence type="predicted"/>
<evidence type="ECO:0000256" key="4">
    <source>
        <dbReference type="ARBA" id="ARBA00023136"/>
    </source>
</evidence>
<dbReference type="PANTHER" id="PTHR10037">
    <property type="entry name" value="VOLTAGE-GATED CATION CHANNEL CALCIUM AND SODIUM"/>
    <property type="match status" value="1"/>
</dbReference>
<dbReference type="InterPro" id="IPR027359">
    <property type="entry name" value="Volt_channel_dom_sf"/>
</dbReference>
<organism evidence="8 9">
    <name type="scientific">Micromonospora krabiensis</name>
    <dbReference type="NCBI Taxonomy" id="307121"/>
    <lineage>
        <taxon>Bacteria</taxon>
        <taxon>Bacillati</taxon>
        <taxon>Actinomycetota</taxon>
        <taxon>Actinomycetes</taxon>
        <taxon>Micromonosporales</taxon>
        <taxon>Micromonosporaceae</taxon>
        <taxon>Micromonospora</taxon>
    </lineage>
</organism>
<evidence type="ECO:0000313" key="9">
    <source>
        <dbReference type="Proteomes" id="UP000199393"/>
    </source>
</evidence>
<reference evidence="9" key="1">
    <citation type="submission" date="2016-06" db="EMBL/GenBank/DDBJ databases">
        <authorList>
            <person name="Varghese N."/>
        </authorList>
    </citation>
    <scope>NUCLEOTIDE SEQUENCE [LARGE SCALE GENOMIC DNA]</scope>
    <source>
        <strain evidence="9">DSM 45344</strain>
    </source>
</reference>
<keyword evidence="8" id="KW-0407">Ion channel</keyword>
<dbReference type="GO" id="GO:0001518">
    <property type="term" value="C:voltage-gated sodium channel complex"/>
    <property type="evidence" value="ECO:0007669"/>
    <property type="project" value="TreeGrafter"/>
</dbReference>